<protein>
    <recommendedName>
        <fullName evidence="3">Phage-associated protein</fullName>
    </recommendedName>
</protein>
<accession>U1WD65</accession>
<dbReference type="eggNOG" id="ENOG502Z8YX">
    <property type="taxonomic scope" value="Bacteria"/>
</dbReference>
<dbReference type="Proteomes" id="UP000016511">
    <property type="component" value="Unassembled WGS sequence"/>
</dbReference>
<dbReference type="PATRIC" id="fig|649747.3.peg.4800"/>
<keyword evidence="2" id="KW-1185">Reference proteome</keyword>
<evidence type="ECO:0000313" key="1">
    <source>
        <dbReference type="EMBL" id="ERI06489.1"/>
    </source>
</evidence>
<organism evidence="1 2">
    <name type="scientific">Aneurinibacillus aneurinilyticus ATCC 12856</name>
    <dbReference type="NCBI Taxonomy" id="649747"/>
    <lineage>
        <taxon>Bacteria</taxon>
        <taxon>Bacillati</taxon>
        <taxon>Bacillota</taxon>
        <taxon>Bacilli</taxon>
        <taxon>Bacillales</taxon>
        <taxon>Paenibacillaceae</taxon>
        <taxon>Aneurinibacillus group</taxon>
        <taxon>Aneurinibacillus</taxon>
    </lineage>
</organism>
<dbReference type="InterPro" id="IPR012340">
    <property type="entry name" value="NA-bd_OB-fold"/>
</dbReference>
<sequence length="229" mass="25168">MGDIADYHINQMTSGKWSSGSYKNNSKENEHMAIDNNTTKVITGKVRLSYVHIFEPASIDGEDAKYSTAILIPKSDKETLRKIKTAVDAAKELGKSKWGGKVPANCKTPLRDGDEERPDDEAYAGHYFLNATSKNKPGIAKPIGKGPDGKTKFQEITDTTEVYSGCYAKVSINFYPFDAKGNRGVAAGLNNVVKVQDGEFLGGRSSVDDEFADVDFDDDVDYEEEDFLN</sequence>
<dbReference type="InterPro" id="IPR022595">
    <property type="entry name" value="Enc34_ssDNA-bd"/>
</dbReference>
<dbReference type="Pfam" id="PF10991">
    <property type="entry name" value="Enc34_ssDNA-bd"/>
    <property type="match status" value="1"/>
</dbReference>
<dbReference type="SUPFAM" id="SSF50249">
    <property type="entry name" value="Nucleic acid-binding proteins"/>
    <property type="match status" value="1"/>
</dbReference>
<dbReference type="AlphaFoldDB" id="U1WD65"/>
<dbReference type="Gene3D" id="2.40.50.140">
    <property type="entry name" value="Nucleic acid-binding proteins"/>
    <property type="match status" value="1"/>
</dbReference>
<reference evidence="1 2" key="1">
    <citation type="submission" date="2013-08" db="EMBL/GenBank/DDBJ databases">
        <authorList>
            <person name="Weinstock G."/>
            <person name="Sodergren E."/>
            <person name="Wylie T."/>
            <person name="Fulton L."/>
            <person name="Fulton R."/>
            <person name="Fronick C."/>
            <person name="O'Laughlin M."/>
            <person name="Godfrey J."/>
            <person name="Miner T."/>
            <person name="Herter B."/>
            <person name="Appelbaum E."/>
            <person name="Cordes M."/>
            <person name="Lek S."/>
            <person name="Wollam A."/>
            <person name="Pepin K.H."/>
            <person name="Palsikar V.B."/>
            <person name="Mitreva M."/>
            <person name="Wilson R.K."/>
        </authorList>
    </citation>
    <scope>NUCLEOTIDE SEQUENCE [LARGE SCALE GENOMIC DNA]</scope>
    <source>
        <strain evidence="1 2">ATCC 12856</strain>
    </source>
</reference>
<evidence type="ECO:0000313" key="2">
    <source>
        <dbReference type="Proteomes" id="UP000016511"/>
    </source>
</evidence>
<evidence type="ECO:0008006" key="3">
    <source>
        <dbReference type="Google" id="ProtNLM"/>
    </source>
</evidence>
<dbReference type="STRING" id="649747.HMPREF0083_05331"/>
<comment type="caution">
    <text evidence="1">The sequence shown here is derived from an EMBL/GenBank/DDBJ whole genome shotgun (WGS) entry which is preliminary data.</text>
</comment>
<proteinExistence type="predicted"/>
<gene>
    <name evidence="1" type="ORF">HMPREF0083_05331</name>
</gene>
<dbReference type="HOGENOM" id="CLU_087553_0_0_9"/>
<name>U1WD65_ANEAE</name>
<dbReference type="EMBL" id="AWSJ01000322">
    <property type="protein sequence ID" value="ERI06489.1"/>
    <property type="molecule type" value="Genomic_DNA"/>
</dbReference>